<dbReference type="InterPro" id="IPR001810">
    <property type="entry name" value="F-box_dom"/>
</dbReference>
<dbReference type="OrthoDB" id="2745718at2759"/>
<sequence>MKPRSTGLLALAEELQSYILSFLPHQDILRCTSVCKTLRQTYMTSSELQYITELGGQQLLPVPDTDLDNHTSISKRLQLLRDKAHAWFKFDIHSFETISMPEQFHDAKTSLADGHLCLFNEDEQSAKIFPILPKPSQHKIERDWPSGSLCSIQNADSIEVFMDPAQNLIAIACMIADETLGMDDERLYIDLGALDGNDAVHPEAAGKTLFLSVLPRCEDGLYTIENWKLEGLGRHIAFRRSLLVHEGSYKFGEEIWFLQIWDWQKSTTSSCVLSDTIINPEVGESLDFCFLGNDRLLIVSRDLKLYSIEDLSQAPRLLACFLMPVSVTGIQCLLPMDNIAHSSQLQMQAQRTLWTSDPKNRILSLITRTRDATNSFTFVISTRIFFDPQAGVFDGMAEIPWECWGPSNARVFVHNWRCRVGVSGNRVLQAFPTTDATAEDHPEDMDYKLHMMDFSPLAVERRQGLGIVVTEPSTIEITESAETLTTSLPYVEVVSDRVFGADQVIDIWVDKDRIYLPKLNSEESDSDGIDELEVIEI</sequence>
<dbReference type="Pfam" id="PF00646">
    <property type="entry name" value="F-box"/>
    <property type="match status" value="1"/>
</dbReference>
<dbReference type="Proteomes" id="UP000807769">
    <property type="component" value="Unassembled WGS sequence"/>
</dbReference>
<evidence type="ECO:0000259" key="1">
    <source>
        <dbReference type="Pfam" id="PF00646"/>
    </source>
</evidence>
<dbReference type="AlphaFoldDB" id="A0A9P7JI24"/>
<reference evidence="2" key="1">
    <citation type="journal article" date="2020" name="New Phytol.">
        <title>Comparative genomics reveals dynamic genome evolution in host specialist ectomycorrhizal fungi.</title>
        <authorList>
            <person name="Lofgren L.A."/>
            <person name="Nguyen N.H."/>
            <person name="Vilgalys R."/>
            <person name="Ruytinx J."/>
            <person name="Liao H.L."/>
            <person name="Branco S."/>
            <person name="Kuo A."/>
            <person name="LaButti K."/>
            <person name="Lipzen A."/>
            <person name="Andreopoulos W."/>
            <person name="Pangilinan J."/>
            <person name="Riley R."/>
            <person name="Hundley H."/>
            <person name="Na H."/>
            <person name="Barry K."/>
            <person name="Grigoriev I.V."/>
            <person name="Stajich J.E."/>
            <person name="Kennedy P.G."/>
        </authorList>
    </citation>
    <scope>NUCLEOTIDE SEQUENCE</scope>
    <source>
        <strain evidence="2">MN1</strain>
    </source>
</reference>
<proteinExistence type="predicted"/>
<comment type="caution">
    <text evidence="2">The sequence shown here is derived from an EMBL/GenBank/DDBJ whole genome shotgun (WGS) entry which is preliminary data.</text>
</comment>
<dbReference type="RefSeq" id="XP_041197770.1">
    <property type="nucleotide sequence ID" value="XM_041343852.1"/>
</dbReference>
<dbReference type="Gene3D" id="1.20.1280.50">
    <property type="match status" value="1"/>
</dbReference>
<dbReference type="GeneID" id="64637868"/>
<dbReference type="SUPFAM" id="SSF81383">
    <property type="entry name" value="F-box domain"/>
    <property type="match status" value="1"/>
</dbReference>
<dbReference type="CDD" id="cd09917">
    <property type="entry name" value="F-box_SF"/>
    <property type="match status" value="1"/>
</dbReference>
<evidence type="ECO:0000313" key="2">
    <source>
        <dbReference type="EMBL" id="KAG1823710.1"/>
    </source>
</evidence>
<accession>A0A9P7JI24</accession>
<organism evidence="2 3">
    <name type="scientific">Suillus subaureus</name>
    <dbReference type="NCBI Taxonomy" id="48587"/>
    <lineage>
        <taxon>Eukaryota</taxon>
        <taxon>Fungi</taxon>
        <taxon>Dikarya</taxon>
        <taxon>Basidiomycota</taxon>
        <taxon>Agaricomycotina</taxon>
        <taxon>Agaricomycetes</taxon>
        <taxon>Agaricomycetidae</taxon>
        <taxon>Boletales</taxon>
        <taxon>Suillineae</taxon>
        <taxon>Suillaceae</taxon>
        <taxon>Suillus</taxon>
    </lineage>
</organism>
<feature type="domain" description="F-box" evidence="1">
    <location>
        <begin position="9"/>
        <end position="40"/>
    </location>
</feature>
<dbReference type="InterPro" id="IPR036047">
    <property type="entry name" value="F-box-like_dom_sf"/>
</dbReference>
<evidence type="ECO:0000313" key="3">
    <source>
        <dbReference type="Proteomes" id="UP000807769"/>
    </source>
</evidence>
<gene>
    <name evidence="2" type="ORF">BJ212DRAFT_699323</name>
</gene>
<keyword evidence="3" id="KW-1185">Reference proteome</keyword>
<dbReference type="EMBL" id="JABBWG010000004">
    <property type="protein sequence ID" value="KAG1823710.1"/>
    <property type="molecule type" value="Genomic_DNA"/>
</dbReference>
<name>A0A9P7JI24_9AGAM</name>
<protein>
    <recommendedName>
        <fullName evidence="1">F-box domain-containing protein</fullName>
    </recommendedName>
</protein>